<sequence length="384" mass="43336">MQFRRRNMAALTVALRKTSTFPKCILRPVVACASESHHRHAGTYHHSLTPKGRGGRSSFSGTVAAVFGASGFLGQYVVCRLGREGSQVMIPHRCDHYYLMHYKVMGDLGQILFRQCNLRDLDLIADIMKHCNVVINLVGKDYETRNFSFEDTHIEGARNLARIAKKMGVNRFIHVSALNADMGSPSKFLRTKAAGETVVRAEYPDATILRPAQMFGREDRYFNHFANQRFFGGVPLFFSAGHIVKRPVYVADVGQAVMEAIRNPETAGMTFELVGPNGYLLPDLVDFIYRVTRRPYIRYPVPRYLLRFVAGILEKSPFEPLMTRDMLELQHTSENVTPGMPGLEDLGITPTLIEMAAIRGLRRHRADRYFDLGIDEVEPAPTVK</sequence>
<feature type="domain" description="NAD-dependent epimerase/dehydratase" evidence="6">
    <location>
        <begin position="65"/>
        <end position="266"/>
    </location>
</feature>
<comment type="subunit">
    <text evidence="5">Complex I is composed of 45 different subunits. This a component of the hydrophobic protein fraction. Interacts with BLOC1S1. Interacts with SLC2A4. Interacts with CLOCK. Interacts with RAB5IF.</text>
</comment>
<dbReference type="SUPFAM" id="SSF51735">
    <property type="entry name" value="NAD(P)-binding Rossmann-fold domains"/>
    <property type="match status" value="1"/>
</dbReference>
<dbReference type="Gene3D" id="3.40.50.720">
    <property type="entry name" value="NAD(P)-binding Rossmann-like Domain"/>
    <property type="match status" value="1"/>
</dbReference>
<dbReference type="GO" id="GO:0044877">
    <property type="term" value="F:protein-containing complex binding"/>
    <property type="evidence" value="ECO:0007669"/>
    <property type="project" value="TreeGrafter"/>
</dbReference>
<dbReference type="InterPro" id="IPR001509">
    <property type="entry name" value="Epimerase_deHydtase"/>
</dbReference>
<dbReference type="GeneID" id="110978039"/>
<name>A0A8B7Y597_ACAPL</name>
<protein>
    <recommendedName>
        <fullName evidence="2">NADH dehydrogenase [ubiquinone] 1 alpha subcomplex subunit 9, mitochondrial</fullName>
    </recommendedName>
    <alternativeName>
        <fullName evidence="4">Complex I-39kD</fullName>
    </alternativeName>
    <alternativeName>
        <fullName evidence="3">NADH-ubiquinone oxidoreductase 39 kDa subunit</fullName>
    </alternativeName>
</protein>
<dbReference type="PANTHER" id="PTHR12126:SF11">
    <property type="entry name" value="NADH DEHYDROGENASE [UBIQUINONE] 1 ALPHA SUBCOMPLEX SUBUNIT 9, MITOCHONDRIAL"/>
    <property type="match status" value="1"/>
</dbReference>
<dbReference type="OrthoDB" id="275457at2759"/>
<keyword evidence="7" id="KW-1185">Reference proteome</keyword>
<dbReference type="CDD" id="cd05271">
    <property type="entry name" value="NDUFA9_like_SDR_a"/>
    <property type="match status" value="1"/>
</dbReference>
<evidence type="ECO:0000313" key="7">
    <source>
        <dbReference type="Proteomes" id="UP000694845"/>
    </source>
</evidence>
<dbReference type="AlphaFoldDB" id="A0A8B7Y597"/>
<evidence type="ECO:0000313" key="8">
    <source>
        <dbReference type="RefSeq" id="XP_022088368.1"/>
    </source>
</evidence>
<evidence type="ECO:0000256" key="1">
    <source>
        <dbReference type="ARBA" id="ARBA00038501"/>
    </source>
</evidence>
<proteinExistence type="inferred from homology"/>
<dbReference type="InterPro" id="IPR051207">
    <property type="entry name" value="ComplexI_NDUFA9_subunit"/>
</dbReference>
<reference evidence="8" key="1">
    <citation type="submission" date="2025-08" db="UniProtKB">
        <authorList>
            <consortium name="RefSeq"/>
        </authorList>
    </citation>
    <scope>IDENTIFICATION</scope>
</reference>
<evidence type="ECO:0000256" key="3">
    <source>
        <dbReference type="ARBA" id="ARBA00042000"/>
    </source>
</evidence>
<dbReference type="GO" id="GO:0005739">
    <property type="term" value="C:mitochondrion"/>
    <property type="evidence" value="ECO:0007669"/>
    <property type="project" value="TreeGrafter"/>
</dbReference>
<dbReference type="OMA" id="PEDQFTN"/>
<organism evidence="7 8">
    <name type="scientific">Acanthaster planci</name>
    <name type="common">Crown-of-thorns starfish</name>
    <dbReference type="NCBI Taxonomy" id="133434"/>
    <lineage>
        <taxon>Eukaryota</taxon>
        <taxon>Metazoa</taxon>
        <taxon>Echinodermata</taxon>
        <taxon>Eleutherozoa</taxon>
        <taxon>Asterozoa</taxon>
        <taxon>Asteroidea</taxon>
        <taxon>Valvatacea</taxon>
        <taxon>Valvatida</taxon>
        <taxon>Acanthasteridae</taxon>
        <taxon>Acanthaster</taxon>
    </lineage>
</organism>
<evidence type="ECO:0000256" key="5">
    <source>
        <dbReference type="ARBA" id="ARBA00046455"/>
    </source>
</evidence>
<accession>A0A8B7Y597</accession>
<gene>
    <name evidence="8" type="primary">LOC110978039</name>
</gene>
<dbReference type="InterPro" id="IPR036291">
    <property type="entry name" value="NAD(P)-bd_dom_sf"/>
</dbReference>
<dbReference type="CTD" id="4704"/>
<dbReference type="PANTHER" id="PTHR12126">
    <property type="entry name" value="NADH-UBIQUINONE OXIDOREDUCTASE 39 KDA SUBUNIT-RELATED"/>
    <property type="match status" value="1"/>
</dbReference>
<evidence type="ECO:0000256" key="2">
    <source>
        <dbReference type="ARBA" id="ARBA00040720"/>
    </source>
</evidence>
<dbReference type="KEGG" id="aplc:110978039"/>
<dbReference type="Proteomes" id="UP000694845">
    <property type="component" value="Unplaced"/>
</dbReference>
<dbReference type="Pfam" id="PF01370">
    <property type="entry name" value="Epimerase"/>
    <property type="match status" value="1"/>
</dbReference>
<evidence type="ECO:0000256" key="4">
    <source>
        <dbReference type="ARBA" id="ARBA00043145"/>
    </source>
</evidence>
<comment type="similarity">
    <text evidence="1">Belongs to the complex I NDUFA9 subunit family.</text>
</comment>
<dbReference type="RefSeq" id="XP_022088368.1">
    <property type="nucleotide sequence ID" value="XM_022232676.1"/>
</dbReference>
<evidence type="ECO:0000259" key="6">
    <source>
        <dbReference type="Pfam" id="PF01370"/>
    </source>
</evidence>